<comment type="caution">
    <text evidence="2">The sequence shown here is derived from an EMBL/GenBank/DDBJ whole genome shotgun (WGS) entry which is preliminary data.</text>
</comment>
<dbReference type="AlphaFoldDB" id="A0A2N6JYP9"/>
<gene>
    <name evidence="2" type="ORF">CEN44_21015</name>
</gene>
<proteinExistence type="predicted"/>
<protein>
    <submittedName>
        <fullName evidence="2">Uncharacterized protein</fullName>
    </submittedName>
</protein>
<feature type="transmembrane region" description="Helical" evidence="1">
    <location>
        <begin position="56"/>
        <end position="75"/>
    </location>
</feature>
<evidence type="ECO:0000256" key="1">
    <source>
        <dbReference type="SAM" id="Phobius"/>
    </source>
</evidence>
<dbReference type="RefSeq" id="WP_102205589.1">
    <property type="nucleotide sequence ID" value="NZ_CAWNVR010000609.1"/>
</dbReference>
<organism evidence="2 3">
    <name type="scientific">Fischerella muscicola CCMEE 5323</name>
    <dbReference type="NCBI Taxonomy" id="2019572"/>
    <lineage>
        <taxon>Bacteria</taxon>
        <taxon>Bacillati</taxon>
        <taxon>Cyanobacteriota</taxon>
        <taxon>Cyanophyceae</taxon>
        <taxon>Nostocales</taxon>
        <taxon>Hapalosiphonaceae</taxon>
        <taxon>Fischerella</taxon>
    </lineage>
</organism>
<keyword evidence="1" id="KW-1133">Transmembrane helix</keyword>
<evidence type="ECO:0000313" key="3">
    <source>
        <dbReference type="Proteomes" id="UP000235036"/>
    </source>
</evidence>
<reference evidence="2 3" key="1">
    <citation type="submission" date="2017-08" db="EMBL/GenBank/DDBJ databases">
        <title>Genomes of Fischerella (Mastigocladus) sp. strains.</title>
        <authorList>
            <person name="Miller S.R."/>
        </authorList>
    </citation>
    <scope>NUCLEOTIDE SEQUENCE [LARGE SCALE GENOMIC DNA]</scope>
    <source>
        <strain evidence="2 3">CCMEE 5323</strain>
    </source>
</reference>
<keyword evidence="3" id="KW-1185">Reference proteome</keyword>
<dbReference type="EMBL" id="NRQW01000487">
    <property type="protein sequence ID" value="PLZ86003.1"/>
    <property type="molecule type" value="Genomic_DNA"/>
</dbReference>
<dbReference type="Proteomes" id="UP000235036">
    <property type="component" value="Unassembled WGS sequence"/>
</dbReference>
<keyword evidence="1" id="KW-0812">Transmembrane</keyword>
<accession>A0A2N6JYP9</accession>
<name>A0A2N6JYP9_FISMU</name>
<sequence length="79" mass="8855">MKTDFDFPKKDLIGPVVFRPDFNNFETINVNQAWSLFFSAGQDDKVLGESTELGKFFTNLLIAVGVTGSLWAIYFSNLA</sequence>
<evidence type="ECO:0000313" key="2">
    <source>
        <dbReference type="EMBL" id="PLZ86003.1"/>
    </source>
</evidence>
<keyword evidence="1" id="KW-0472">Membrane</keyword>